<evidence type="ECO:0000256" key="5">
    <source>
        <dbReference type="ARBA" id="ARBA00022723"/>
    </source>
</evidence>
<dbReference type="InterPro" id="IPR017438">
    <property type="entry name" value="ATP-NAD_kinase_N"/>
</dbReference>
<evidence type="ECO:0000256" key="8">
    <source>
        <dbReference type="ARBA" id="ARBA00022840"/>
    </source>
</evidence>
<accession>A0A8J7HC63</accession>
<evidence type="ECO:0000256" key="2">
    <source>
        <dbReference type="ARBA" id="ARBA00005983"/>
    </source>
</evidence>
<keyword evidence="8" id="KW-0067">ATP-binding</keyword>
<evidence type="ECO:0000313" key="14">
    <source>
        <dbReference type="EMBL" id="MBH1940687.1"/>
    </source>
</evidence>
<evidence type="ECO:0000256" key="7">
    <source>
        <dbReference type="ARBA" id="ARBA00022777"/>
    </source>
</evidence>
<dbReference type="InterPro" id="IPR016064">
    <property type="entry name" value="NAD/diacylglycerol_kinase_sf"/>
</dbReference>
<evidence type="ECO:0000256" key="4">
    <source>
        <dbReference type="ARBA" id="ARBA00022679"/>
    </source>
</evidence>
<evidence type="ECO:0000259" key="13">
    <source>
        <dbReference type="PROSITE" id="PS50146"/>
    </source>
</evidence>
<reference evidence="14" key="1">
    <citation type="submission" date="2020-12" db="EMBL/GenBank/DDBJ databases">
        <title>M. sibirica DSM 26468T genome.</title>
        <authorList>
            <person name="Thieme N."/>
            <person name="Rettenmaier R."/>
            <person name="Zverlov V."/>
            <person name="Liebl W."/>
        </authorList>
    </citation>
    <scope>NUCLEOTIDE SEQUENCE</scope>
    <source>
        <strain evidence="14">DSM 26468</strain>
    </source>
</reference>
<evidence type="ECO:0000256" key="12">
    <source>
        <dbReference type="ARBA" id="ARBA00023264"/>
    </source>
</evidence>
<dbReference type="GO" id="GO:0046872">
    <property type="term" value="F:metal ion binding"/>
    <property type="evidence" value="ECO:0007669"/>
    <property type="project" value="UniProtKB-KW"/>
</dbReference>
<dbReference type="InterPro" id="IPR005218">
    <property type="entry name" value="Diacylglycerol/lipid_kinase"/>
</dbReference>
<organism evidence="14 15">
    <name type="scientific">Mobilitalea sibirica</name>
    <dbReference type="NCBI Taxonomy" id="1462919"/>
    <lineage>
        <taxon>Bacteria</taxon>
        <taxon>Bacillati</taxon>
        <taxon>Bacillota</taxon>
        <taxon>Clostridia</taxon>
        <taxon>Lachnospirales</taxon>
        <taxon>Lachnospiraceae</taxon>
        <taxon>Mobilitalea</taxon>
    </lineage>
</organism>
<comment type="cofactor">
    <cofactor evidence="1">
        <name>Mg(2+)</name>
        <dbReference type="ChEBI" id="CHEBI:18420"/>
    </cofactor>
</comment>
<evidence type="ECO:0000256" key="6">
    <source>
        <dbReference type="ARBA" id="ARBA00022741"/>
    </source>
</evidence>
<evidence type="ECO:0000256" key="1">
    <source>
        <dbReference type="ARBA" id="ARBA00001946"/>
    </source>
</evidence>
<keyword evidence="4" id="KW-0808">Transferase</keyword>
<keyword evidence="5" id="KW-0479">Metal-binding</keyword>
<evidence type="ECO:0000256" key="9">
    <source>
        <dbReference type="ARBA" id="ARBA00022842"/>
    </source>
</evidence>
<dbReference type="GO" id="GO:0005524">
    <property type="term" value="F:ATP binding"/>
    <property type="evidence" value="ECO:0007669"/>
    <property type="project" value="UniProtKB-KW"/>
</dbReference>
<evidence type="ECO:0000256" key="10">
    <source>
        <dbReference type="ARBA" id="ARBA00023098"/>
    </source>
</evidence>
<dbReference type="NCBIfam" id="TIGR00147">
    <property type="entry name" value="YegS/Rv2252/BmrU family lipid kinase"/>
    <property type="match status" value="1"/>
</dbReference>
<feature type="domain" description="DAGKc" evidence="13">
    <location>
        <begin position="1"/>
        <end position="133"/>
    </location>
</feature>
<dbReference type="Gene3D" id="3.40.50.10330">
    <property type="entry name" value="Probable inorganic polyphosphate/atp-NAD kinase, domain 1"/>
    <property type="match status" value="1"/>
</dbReference>
<gene>
    <name evidence="14" type="ORF">I5677_07290</name>
</gene>
<protein>
    <submittedName>
        <fullName evidence="14">Diacylglycerol kinase family lipid kinase</fullName>
    </submittedName>
</protein>
<comment type="caution">
    <text evidence="14">The sequence shown here is derived from an EMBL/GenBank/DDBJ whole genome shotgun (WGS) entry which is preliminary data.</text>
</comment>
<evidence type="ECO:0000256" key="3">
    <source>
        <dbReference type="ARBA" id="ARBA00022516"/>
    </source>
</evidence>
<dbReference type="PANTHER" id="PTHR12358">
    <property type="entry name" value="SPHINGOSINE KINASE"/>
    <property type="match status" value="1"/>
</dbReference>
<sequence>MRKKMLFIYNPHAGKGKIRHLLSNIIELFVKNGYEVVTYATLGEKDAKRIVLDCLNREKYDIVVCSGGDGTLNEVIDGIMSGNKKIKIGYIPAGTTNDFAYSLGLPKNMPKSAQVVVNGQSFLCDVGNLNGEYFAYTAAFGIFTDASYATPQTSKNMLGRLAYILEGIKRLPNWKSYHIKITCKNRVIQDNFIYGMVANSDSIGGFKGITGKDVLLDDGLFEGVFIKVPQNVLDLQSIINDLLRGNVKSNHIFYLPVQEIQITSEEPVPWTIDGEYGGEFKSVHIKNLKQAISIIRNNPTKA</sequence>
<dbReference type="GO" id="GO:0004143">
    <property type="term" value="F:ATP-dependent diacylglycerol kinase activity"/>
    <property type="evidence" value="ECO:0007669"/>
    <property type="project" value="TreeGrafter"/>
</dbReference>
<dbReference type="RefSeq" id="WP_197660915.1">
    <property type="nucleotide sequence ID" value="NZ_JAEAGR010000006.1"/>
</dbReference>
<evidence type="ECO:0000256" key="11">
    <source>
        <dbReference type="ARBA" id="ARBA00023209"/>
    </source>
</evidence>
<keyword evidence="12" id="KW-1208">Phospholipid metabolism</keyword>
<dbReference type="GO" id="GO:0005886">
    <property type="term" value="C:plasma membrane"/>
    <property type="evidence" value="ECO:0007669"/>
    <property type="project" value="TreeGrafter"/>
</dbReference>
<dbReference type="PANTHER" id="PTHR12358:SF106">
    <property type="entry name" value="LIPID KINASE YEGS"/>
    <property type="match status" value="1"/>
</dbReference>
<dbReference type="InterPro" id="IPR045540">
    <property type="entry name" value="YegS/DAGK_C"/>
</dbReference>
<evidence type="ECO:0000313" key="15">
    <source>
        <dbReference type="Proteomes" id="UP000623269"/>
    </source>
</evidence>
<dbReference type="Pfam" id="PF19279">
    <property type="entry name" value="YegS_C"/>
    <property type="match status" value="1"/>
</dbReference>
<proteinExistence type="inferred from homology"/>
<dbReference type="PROSITE" id="PS50146">
    <property type="entry name" value="DAGK"/>
    <property type="match status" value="1"/>
</dbReference>
<dbReference type="GO" id="GO:0008654">
    <property type="term" value="P:phospholipid biosynthetic process"/>
    <property type="evidence" value="ECO:0007669"/>
    <property type="project" value="UniProtKB-KW"/>
</dbReference>
<dbReference type="Proteomes" id="UP000623269">
    <property type="component" value="Unassembled WGS sequence"/>
</dbReference>
<keyword evidence="3" id="KW-0444">Lipid biosynthesis</keyword>
<keyword evidence="6" id="KW-0547">Nucleotide-binding</keyword>
<keyword evidence="11" id="KW-0594">Phospholipid biosynthesis</keyword>
<dbReference type="SUPFAM" id="SSF111331">
    <property type="entry name" value="NAD kinase/diacylglycerol kinase-like"/>
    <property type="match status" value="1"/>
</dbReference>
<keyword evidence="9" id="KW-0460">Magnesium</keyword>
<dbReference type="InterPro" id="IPR050187">
    <property type="entry name" value="Lipid_Phosphate_FormReg"/>
</dbReference>
<comment type="similarity">
    <text evidence="2">Belongs to the diacylglycerol/lipid kinase family.</text>
</comment>
<dbReference type="Pfam" id="PF00781">
    <property type="entry name" value="DAGK_cat"/>
    <property type="match status" value="1"/>
</dbReference>
<keyword evidence="7 14" id="KW-0418">Kinase</keyword>
<dbReference type="InterPro" id="IPR001206">
    <property type="entry name" value="Diacylglycerol_kinase_cat_dom"/>
</dbReference>
<name>A0A8J7HC63_9FIRM</name>
<dbReference type="SMART" id="SM00046">
    <property type="entry name" value="DAGKc"/>
    <property type="match status" value="1"/>
</dbReference>
<dbReference type="EMBL" id="JAEAGR010000006">
    <property type="protein sequence ID" value="MBH1940687.1"/>
    <property type="molecule type" value="Genomic_DNA"/>
</dbReference>
<keyword evidence="15" id="KW-1185">Reference proteome</keyword>
<dbReference type="Gene3D" id="2.60.200.40">
    <property type="match status" value="1"/>
</dbReference>
<dbReference type="AlphaFoldDB" id="A0A8J7HC63"/>
<keyword evidence="10" id="KW-0443">Lipid metabolism</keyword>